<accession>A0A151X055</accession>
<dbReference type="STRING" id="64791.A0A151X055"/>
<evidence type="ECO:0000313" key="1">
    <source>
        <dbReference type="EMBL" id="KYQ53742.1"/>
    </source>
</evidence>
<name>A0A151X055_9HYME</name>
<dbReference type="Proteomes" id="UP000075809">
    <property type="component" value="Unassembled WGS sequence"/>
</dbReference>
<dbReference type="AlphaFoldDB" id="A0A151X055"/>
<evidence type="ECO:0000313" key="2">
    <source>
        <dbReference type="Proteomes" id="UP000075809"/>
    </source>
</evidence>
<sequence length="238" mass="27204">MNTSNPFLISQKSFNPSSSIFIHPNSFPSQNNSSSLTTIRKKWFINLSSVEIPHNIQCFLQLGENFALPFNNKNKIIFECIKSVESSTHRMPIDRRIEVVNLSIPILNNIISSPIFTSPKNKQLLKLESDTVISTDGLLPRVYGLPKIHKPDCPLRIIVSSIDSPLYALATFLHNILFKTIPKADSYIKNSFQFVEKLKKKGTIFSLVDRAFLLSDFTFRKKNLTFILLTFYYITITL</sequence>
<dbReference type="EMBL" id="KQ982621">
    <property type="protein sequence ID" value="KYQ53742.1"/>
    <property type="molecule type" value="Genomic_DNA"/>
</dbReference>
<gene>
    <name evidence="1" type="ORF">ALC60_07325</name>
</gene>
<keyword evidence="2" id="KW-1185">Reference proteome</keyword>
<protein>
    <submittedName>
        <fullName evidence="1">Uncharacterized protein</fullName>
    </submittedName>
</protein>
<proteinExistence type="predicted"/>
<organism evidence="1 2">
    <name type="scientific">Mycetomoellerius zeteki</name>
    <dbReference type="NCBI Taxonomy" id="64791"/>
    <lineage>
        <taxon>Eukaryota</taxon>
        <taxon>Metazoa</taxon>
        <taxon>Ecdysozoa</taxon>
        <taxon>Arthropoda</taxon>
        <taxon>Hexapoda</taxon>
        <taxon>Insecta</taxon>
        <taxon>Pterygota</taxon>
        <taxon>Neoptera</taxon>
        <taxon>Endopterygota</taxon>
        <taxon>Hymenoptera</taxon>
        <taxon>Apocrita</taxon>
        <taxon>Aculeata</taxon>
        <taxon>Formicoidea</taxon>
        <taxon>Formicidae</taxon>
        <taxon>Myrmicinae</taxon>
        <taxon>Mycetomoellerius</taxon>
    </lineage>
</organism>
<reference evidence="1 2" key="1">
    <citation type="submission" date="2015-09" db="EMBL/GenBank/DDBJ databases">
        <title>Trachymyrmex zeteki WGS genome.</title>
        <authorList>
            <person name="Nygaard S."/>
            <person name="Hu H."/>
            <person name="Boomsma J."/>
            <person name="Zhang G."/>
        </authorList>
    </citation>
    <scope>NUCLEOTIDE SEQUENCE [LARGE SCALE GENOMIC DNA]</scope>
    <source>
        <strain evidence="1">Tzet28-1</strain>
        <tissue evidence="1">Whole body</tissue>
    </source>
</reference>